<dbReference type="Gene3D" id="3.30.2090.10">
    <property type="entry name" value="Multidrug efflux transporter AcrB TolC docking domain, DN and DC subdomains"/>
    <property type="match status" value="2"/>
</dbReference>
<comment type="caution">
    <text evidence="2">The sequence shown here is derived from an EMBL/GenBank/DDBJ whole genome shotgun (WGS) entry which is preliminary data.</text>
</comment>
<dbReference type="RefSeq" id="WP_191320823.1">
    <property type="nucleotide sequence ID" value="NZ_BNCG01000026.1"/>
</dbReference>
<dbReference type="SUPFAM" id="SSF82693">
    <property type="entry name" value="Multidrug efflux transporter AcrB pore domain, PN1, PN2, PC1 and PC2 subdomains"/>
    <property type="match status" value="2"/>
</dbReference>
<feature type="transmembrane region" description="Helical" evidence="1">
    <location>
        <begin position="912"/>
        <end position="932"/>
    </location>
</feature>
<evidence type="ECO:0000313" key="3">
    <source>
        <dbReference type="Proteomes" id="UP001595704"/>
    </source>
</evidence>
<protein>
    <submittedName>
        <fullName evidence="2">Efflux RND transporter permease subunit</fullName>
    </submittedName>
</protein>
<feature type="transmembrane region" description="Helical" evidence="1">
    <location>
        <begin position="337"/>
        <end position="356"/>
    </location>
</feature>
<feature type="transmembrane region" description="Helical" evidence="1">
    <location>
        <begin position="363"/>
        <end position="383"/>
    </location>
</feature>
<feature type="transmembrane region" description="Helical" evidence="1">
    <location>
        <begin position="443"/>
        <end position="461"/>
    </location>
</feature>
<feature type="transmembrane region" description="Helical" evidence="1">
    <location>
        <begin position="962"/>
        <end position="982"/>
    </location>
</feature>
<feature type="transmembrane region" description="Helical" evidence="1">
    <location>
        <begin position="12"/>
        <end position="31"/>
    </location>
</feature>
<evidence type="ECO:0000313" key="2">
    <source>
        <dbReference type="EMBL" id="MFC3636083.1"/>
    </source>
</evidence>
<feature type="transmembrane region" description="Helical" evidence="1">
    <location>
        <begin position="535"/>
        <end position="554"/>
    </location>
</feature>
<keyword evidence="1" id="KW-0812">Transmembrane</keyword>
<reference evidence="3" key="1">
    <citation type="journal article" date="2019" name="Int. J. Syst. Evol. Microbiol.">
        <title>The Global Catalogue of Microorganisms (GCM) 10K type strain sequencing project: providing services to taxonomists for standard genome sequencing and annotation.</title>
        <authorList>
            <consortium name="The Broad Institute Genomics Platform"/>
            <consortium name="The Broad Institute Genome Sequencing Center for Infectious Disease"/>
            <person name="Wu L."/>
            <person name="Ma J."/>
        </authorList>
    </citation>
    <scope>NUCLEOTIDE SEQUENCE [LARGE SCALE GENOMIC DNA]</scope>
    <source>
        <strain evidence="3">KCTC 42282</strain>
    </source>
</reference>
<dbReference type="InterPro" id="IPR027463">
    <property type="entry name" value="AcrB_DN_DC_subdom"/>
</dbReference>
<dbReference type="SUPFAM" id="SSF82866">
    <property type="entry name" value="Multidrug efflux transporter AcrB transmembrane domain"/>
    <property type="match status" value="2"/>
</dbReference>
<dbReference type="PANTHER" id="PTHR32063:SF4">
    <property type="entry name" value="SLR6043 PROTEIN"/>
    <property type="match status" value="1"/>
</dbReference>
<dbReference type="Pfam" id="PF00873">
    <property type="entry name" value="ACR_tran"/>
    <property type="match status" value="1"/>
</dbReference>
<accession>A0ABV7UC27</accession>
<keyword evidence="1" id="KW-1133">Transmembrane helix</keyword>
<dbReference type="InterPro" id="IPR001036">
    <property type="entry name" value="Acrflvin-R"/>
</dbReference>
<evidence type="ECO:0000256" key="1">
    <source>
        <dbReference type="SAM" id="Phobius"/>
    </source>
</evidence>
<proteinExistence type="predicted"/>
<dbReference type="Proteomes" id="UP001595704">
    <property type="component" value="Unassembled WGS sequence"/>
</dbReference>
<name>A0ABV7UC27_9HYPH</name>
<keyword evidence="1" id="KW-0472">Membrane</keyword>
<feature type="transmembrane region" description="Helical" evidence="1">
    <location>
        <begin position="858"/>
        <end position="878"/>
    </location>
</feature>
<dbReference type="Gene3D" id="1.20.1640.10">
    <property type="entry name" value="Multidrug efflux transporter AcrB transmembrane domain"/>
    <property type="match status" value="2"/>
</dbReference>
<dbReference type="Gene3D" id="3.30.70.1440">
    <property type="entry name" value="Multidrug efflux transporter AcrB pore domain"/>
    <property type="match status" value="1"/>
</dbReference>
<keyword evidence="3" id="KW-1185">Reference proteome</keyword>
<organism evidence="2 3">
    <name type="scientific">Camelimonas fluminis</name>
    <dbReference type="NCBI Taxonomy" id="1576911"/>
    <lineage>
        <taxon>Bacteria</taxon>
        <taxon>Pseudomonadati</taxon>
        <taxon>Pseudomonadota</taxon>
        <taxon>Alphaproteobacteria</taxon>
        <taxon>Hyphomicrobiales</taxon>
        <taxon>Chelatococcaceae</taxon>
        <taxon>Camelimonas</taxon>
    </lineage>
</organism>
<feature type="transmembrane region" description="Helical" evidence="1">
    <location>
        <begin position="473"/>
        <end position="499"/>
    </location>
</feature>
<dbReference type="PANTHER" id="PTHR32063">
    <property type="match status" value="1"/>
</dbReference>
<gene>
    <name evidence="2" type="ORF">ACFONL_01595</name>
</gene>
<dbReference type="EMBL" id="JBHRYC010000018">
    <property type="protein sequence ID" value="MFC3636083.1"/>
    <property type="molecule type" value="Genomic_DNA"/>
</dbReference>
<dbReference type="SUPFAM" id="SSF82714">
    <property type="entry name" value="Multidrug efflux transporter AcrB TolC docking domain, DN and DC subdomains"/>
    <property type="match status" value="2"/>
</dbReference>
<sequence length="1048" mass="111588">MFAWIVRKSLQSRGLVLFAAMALIIYGAFLFTRTPVDVLPDLTRPTVTIMAETAGLAPEEVEKLVTRPIENVLRGVAGVTTVRSTSGSGYAIVNAEFGWNETPDVARLRVSERIPALQGALPGGVTPIIAPATSIMGEILLVALTSQNADWDGMKLRETADFDLRPQLLAIPGVASVSVIGGNVRQFGVAPSVVALAEYGLTLDHVVAALKRFSANNSGGFIDSAGQEHILRLIGHSMDLTDLRNLPVGEHQGATVFLHQVARVDFSTRTRRGDAGFNGHPAVIVSVAKQPAADTLVLTDDIEKLLSEVQKTAPEGVRLDQIQFRQADFINVSIENLQFVVLKAAIVVAIVLVVFLRSARASIISLAALPTSLVLSVVIFHFMGLSINTMTLGGIAIAVGELVDDAVVDVENVIQKLKRNIASATPRPTLDVIVEASQEVRSGIVYATLIVVVVFVPLLFMPGLEGRMFHPLALAYIVSILASLVVSVTLTPVLCHWFLPQKAADFAKSGDGFLVRRLKAGARALIVVALRRSRAVIAAAVLVVAVGVAGILSMPRTFLPSFNEGTILVGLRLAPGSSLEAANQIGQLAERLILQVPDVASVGRRTGRAEGDLHAEGVHAAEIDVRLKPDHRPMAVVMEEIRAQLARAPADAVLGQPISHRIEHMLSGVRAAVAVKLYGPDLEMLEATAESLRARLAMIPGLTDVQVERQAASPQISVAVKPEVARRLGVRTQAVLEQVQTLMSGKDVARVFDGERTFNVTVKARDEERTLAKLRKLPVQTPQGVMPLEALAEVHVGVGPGVIYRENGVRRSIVFGNLSGERSLADVSAAIARELDNTTLPQGYRLAMDGAQQASARGLQLMLVMSLASLLAIVAILYRKYQAGVLVAIIMFNIPLSFVGGVVALRLAGLDLSIASAVGFIALAGICTRNSILKISHYLNMIATDGYRMGPGVVVRGSLDRLTPVLLTACSAALALVPLIMLKGAPGAEILHPVAVTMFGGLISATLLDTIVTPVLFHSLAQKAVSRLTVSHLVATDRAQQADHASLY</sequence>
<dbReference type="Gene3D" id="3.30.70.1430">
    <property type="entry name" value="Multidrug efflux transporter AcrB pore domain"/>
    <property type="match status" value="2"/>
</dbReference>
<feature type="transmembrane region" description="Helical" evidence="1">
    <location>
        <begin position="994"/>
        <end position="1017"/>
    </location>
</feature>
<feature type="transmembrane region" description="Helical" evidence="1">
    <location>
        <begin position="884"/>
        <end position="905"/>
    </location>
</feature>
<dbReference type="Gene3D" id="3.30.70.1320">
    <property type="entry name" value="Multidrug efflux transporter AcrB pore domain like"/>
    <property type="match status" value="1"/>
</dbReference>
<dbReference type="PRINTS" id="PR00702">
    <property type="entry name" value="ACRIFLAVINRP"/>
</dbReference>